<evidence type="ECO:0000313" key="1">
    <source>
        <dbReference type="EMBL" id="MBO0481455.1"/>
    </source>
</evidence>
<comment type="caution">
    <text evidence="1">The sequence shown here is derived from an EMBL/GenBank/DDBJ whole genome shotgun (WGS) entry which is preliminary data.</text>
</comment>
<protein>
    <recommendedName>
        <fullName evidence="3">RNA polymerase sigma-70 region 2 domain-containing protein</fullName>
    </recommendedName>
</protein>
<keyword evidence="2" id="KW-1185">Reference proteome</keyword>
<sequence length="174" mass="20979">MEQKELEDLCQKYEKLYHKVVKKCGVYQNNQEYEEYVQLARIAFFEVAREFIAPKTFEEAYPIGYLFQKIVWKLKEHQRKIWRQQEILVAVNEEQGRQLISGLSTRASVSSHEYADQRLTLCFLWHKLSAKEKCFLAYRLEKARSSHYLAPASRQTIANWRKKLKKRWQDEKID</sequence>
<reference evidence="1 2" key="1">
    <citation type="submission" date="2021-03" db="EMBL/GenBank/DDBJ databases">
        <title>Enterococcal diversity collection.</title>
        <authorList>
            <person name="Gilmore M.S."/>
            <person name="Schwartzman J."/>
            <person name="Van Tyne D."/>
            <person name="Martin M."/>
            <person name="Earl A.M."/>
            <person name="Manson A.L."/>
            <person name="Straub T."/>
            <person name="Salamzade R."/>
            <person name="Saavedra J."/>
            <person name="Lebreton F."/>
            <person name="Prichula J."/>
            <person name="Schaufler K."/>
            <person name="Gaca A."/>
            <person name="Sgardioli B."/>
            <person name="Wagenaar J."/>
            <person name="Strong T."/>
        </authorList>
    </citation>
    <scope>NUCLEOTIDE SEQUENCE [LARGE SCALE GENOMIC DNA]</scope>
    <source>
        <strain evidence="1 2">MSG2901</strain>
    </source>
</reference>
<gene>
    <name evidence="1" type="ORF">JZO71_03830</name>
</gene>
<name>A0ABS3HZF3_9ENTE</name>
<evidence type="ECO:0000313" key="2">
    <source>
        <dbReference type="Proteomes" id="UP000664832"/>
    </source>
</evidence>
<accession>A0ABS3HZF3</accession>
<proteinExistence type="predicted"/>
<organism evidence="1 2">
    <name type="scientific">Candidatus Enterococcus courvalinii</name>
    <dbReference type="NCBI Taxonomy" id="2815329"/>
    <lineage>
        <taxon>Bacteria</taxon>
        <taxon>Bacillati</taxon>
        <taxon>Bacillota</taxon>
        <taxon>Bacilli</taxon>
        <taxon>Lactobacillales</taxon>
        <taxon>Enterococcaceae</taxon>
        <taxon>Enterococcus</taxon>
    </lineage>
</organism>
<dbReference type="Proteomes" id="UP000664832">
    <property type="component" value="Unassembled WGS sequence"/>
</dbReference>
<dbReference type="EMBL" id="JAFLWI010000004">
    <property type="protein sequence ID" value="MBO0481455.1"/>
    <property type="molecule type" value="Genomic_DNA"/>
</dbReference>
<evidence type="ECO:0008006" key="3">
    <source>
        <dbReference type="Google" id="ProtNLM"/>
    </source>
</evidence>
<dbReference type="RefSeq" id="WP_206898270.1">
    <property type="nucleotide sequence ID" value="NZ_JAFLWI010000004.1"/>
</dbReference>